<dbReference type="InterPro" id="IPR013087">
    <property type="entry name" value="Znf_C2H2_type"/>
</dbReference>
<feature type="compositionally biased region" description="Basic and acidic residues" evidence="3">
    <location>
        <begin position="69"/>
        <end position="100"/>
    </location>
</feature>
<feature type="coiled-coil region" evidence="2">
    <location>
        <begin position="2"/>
        <end position="33"/>
    </location>
</feature>
<comment type="caution">
    <text evidence="5">The sequence shown here is derived from an EMBL/GenBank/DDBJ whole genome shotgun (WGS) entry which is preliminary data.</text>
</comment>
<keyword evidence="2" id="KW-0175">Coiled coil</keyword>
<feature type="non-terminal residue" evidence="5">
    <location>
        <position position="1"/>
    </location>
</feature>
<keyword evidence="1" id="KW-0863">Zinc-finger</keyword>
<keyword evidence="1" id="KW-0479">Metal-binding</keyword>
<dbReference type="GO" id="GO:0008270">
    <property type="term" value="F:zinc ion binding"/>
    <property type="evidence" value="ECO:0007669"/>
    <property type="project" value="UniProtKB-KW"/>
</dbReference>
<feature type="domain" description="C2H2-type" evidence="4">
    <location>
        <begin position="45"/>
        <end position="73"/>
    </location>
</feature>
<dbReference type="AlphaFoldDB" id="A0A8S3IVG8"/>
<gene>
    <name evidence="5" type="ORF">SMN809_LOCUS76515</name>
</gene>
<dbReference type="EMBL" id="CAJOBI010335033">
    <property type="protein sequence ID" value="CAF5204555.1"/>
    <property type="molecule type" value="Genomic_DNA"/>
</dbReference>
<dbReference type="PROSITE" id="PS50157">
    <property type="entry name" value="ZINC_FINGER_C2H2_2"/>
    <property type="match status" value="1"/>
</dbReference>
<reference evidence="5" key="1">
    <citation type="submission" date="2021-02" db="EMBL/GenBank/DDBJ databases">
        <authorList>
            <person name="Nowell W R."/>
        </authorList>
    </citation>
    <scope>NUCLEOTIDE SEQUENCE</scope>
</reference>
<organism evidence="5 6">
    <name type="scientific">Rotaria magnacalcarata</name>
    <dbReference type="NCBI Taxonomy" id="392030"/>
    <lineage>
        <taxon>Eukaryota</taxon>
        <taxon>Metazoa</taxon>
        <taxon>Spiralia</taxon>
        <taxon>Gnathifera</taxon>
        <taxon>Rotifera</taxon>
        <taxon>Eurotatoria</taxon>
        <taxon>Bdelloidea</taxon>
        <taxon>Philodinida</taxon>
        <taxon>Philodinidae</taxon>
        <taxon>Rotaria</taxon>
    </lineage>
</organism>
<evidence type="ECO:0000259" key="4">
    <source>
        <dbReference type="PROSITE" id="PS50157"/>
    </source>
</evidence>
<evidence type="ECO:0000256" key="2">
    <source>
        <dbReference type="SAM" id="Coils"/>
    </source>
</evidence>
<protein>
    <recommendedName>
        <fullName evidence="4">C2H2-type domain-containing protein</fullName>
    </recommendedName>
</protein>
<evidence type="ECO:0000256" key="3">
    <source>
        <dbReference type="SAM" id="MobiDB-lite"/>
    </source>
</evidence>
<accession>A0A8S3IVG8</accession>
<dbReference type="PROSITE" id="PS00028">
    <property type="entry name" value="ZINC_FINGER_C2H2_1"/>
    <property type="match status" value="1"/>
</dbReference>
<dbReference type="SUPFAM" id="SSF75712">
    <property type="entry name" value="Rad50 coiled-coil Zn hook"/>
    <property type="match status" value="1"/>
</dbReference>
<proteinExistence type="predicted"/>
<feature type="region of interest" description="Disordered" evidence="3">
    <location>
        <begin position="66"/>
        <end position="108"/>
    </location>
</feature>
<evidence type="ECO:0000313" key="6">
    <source>
        <dbReference type="Proteomes" id="UP000676336"/>
    </source>
</evidence>
<evidence type="ECO:0000256" key="1">
    <source>
        <dbReference type="PROSITE-ProRule" id="PRU00042"/>
    </source>
</evidence>
<evidence type="ECO:0000313" key="5">
    <source>
        <dbReference type="EMBL" id="CAF5204555.1"/>
    </source>
</evidence>
<sequence>DQDEFNRELQKLKDELNLTKKESKKRKKIIETQQKMLMTQHQNHHTCPICAHSFLSFDYLQAHLHRRHPEHDPDRRREHDVDTEKEGQRLKEELRNKETELQLIKMQK</sequence>
<name>A0A8S3IVG8_9BILA</name>
<feature type="non-terminal residue" evidence="5">
    <location>
        <position position="108"/>
    </location>
</feature>
<dbReference type="Proteomes" id="UP000676336">
    <property type="component" value="Unassembled WGS sequence"/>
</dbReference>
<keyword evidence="1" id="KW-0862">Zinc</keyword>